<dbReference type="Proteomes" id="UP000730481">
    <property type="component" value="Unassembled WGS sequence"/>
</dbReference>
<reference evidence="8" key="1">
    <citation type="journal article" date="2017" name="Mycologia">
        <title>Fusarium algeriense, sp. nov., a novel toxigenic crown rot pathogen of durum wheat from Algeria is nested in the Fusarium burgessii species complex.</title>
        <authorList>
            <person name="Laraba I."/>
            <person name="Keddad A."/>
            <person name="Boureghda H."/>
            <person name="Abdallah N."/>
            <person name="Vaughan M.M."/>
            <person name="Proctor R.H."/>
            <person name="Busman M."/>
            <person name="O'Donnell K."/>
        </authorList>
    </citation>
    <scope>NUCLEOTIDE SEQUENCE</scope>
    <source>
        <strain evidence="8">NRRL 25174</strain>
    </source>
</reference>
<feature type="transmembrane region" description="Helical" evidence="6">
    <location>
        <begin position="131"/>
        <end position="153"/>
    </location>
</feature>
<evidence type="ECO:0000313" key="8">
    <source>
        <dbReference type="EMBL" id="KAF4333294.1"/>
    </source>
</evidence>
<name>A0A9P5A6U0_9HYPO</name>
<feature type="transmembrane region" description="Helical" evidence="6">
    <location>
        <begin position="206"/>
        <end position="224"/>
    </location>
</feature>
<dbReference type="Pfam" id="PF20684">
    <property type="entry name" value="Fung_rhodopsin"/>
    <property type="match status" value="1"/>
</dbReference>
<dbReference type="EMBL" id="PVQB02000874">
    <property type="protein sequence ID" value="KAF4333294.1"/>
    <property type="molecule type" value="Genomic_DNA"/>
</dbReference>
<keyword evidence="9" id="KW-1185">Reference proteome</keyword>
<dbReference type="OrthoDB" id="2496787at2759"/>
<keyword evidence="3 6" id="KW-1133">Transmembrane helix</keyword>
<feature type="domain" description="Rhodopsin" evidence="7">
    <location>
        <begin position="7"/>
        <end position="228"/>
    </location>
</feature>
<dbReference type="PANTHER" id="PTHR33048:SF143">
    <property type="entry name" value="EXTRACELLULAR MEMBRANE PROTEIN CFEM DOMAIN-CONTAINING PROTEIN-RELATED"/>
    <property type="match status" value="1"/>
</dbReference>
<evidence type="ECO:0000256" key="6">
    <source>
        <dbReference type="SAM" id="Phobius"/>
    </source>
</evidence>
<evidence type="ECO:0000256" key="2">
    <source>
        <dbReference type="ARBA" id="ARBA00022692"/>
    </source>
</evidence>
<sequence length="268" mass="29883">MSAKGFTRLDDYLVIAVFLIDLGNTIVCVHGLSGNGLGRDAWLFSPETITTYLETLYASDVFLTKICVALFYLRIFPVVTVRRLIWGTIGLCALGMVVFDILAITQCQPISFYWTGWDQLHEGHCLGINPLAWSIAAVSIILDIWMLAIPIWQLLQLQMKWQRKLAVAVMFTFGTFVTVVSILRLRYLVAFGNSQNPTWDSFNTCYWSVIEINVGLWCVCLPDLRMLMLKAFPRLGSSINSSGRNPHQGSYGAGKADSGTAGSFVEYG</sequence>
<evidence type="ECO:0000256" key="3">
    <source>
        <dbReference type="ARBA" id="ARBA00022989"/>
    </source>
</evidence>
<gene>
    <name evidence="8" type="ORF">FBEOM_12880</name>
</gene>
<keyword evidence="4 6" id="KW-0472">Membrane</keyword>
<feature type="transmembrane region" description="Helical" evidence="6">
    <location>
        <begin position="85"/>
        <end position="111"/>
    </location>
</feature>
<dbReference type="PANTHER" id="PTHR33048">
    <property type="entry name" value="PTH11-LIKE INTEGRAL MEMBRANE PROTEIN (AFU_ORTHOLOGUE AFUA_5G11245)"/>
    <property type="match status" value="1"/>
</dbReference>
<keyword evidence="2 6" id="KW-0812">Transmembrane</keyword>
<reference evidence="8" key="2">
    <citation type="submission" date="2020-02" db="EMBL/GenBank/DDBJ databases">
        <title>Identification and distribution of gene clusters putatively required for synthesis of sphingolipid metabolism inhibitors in phylogenetically diverse species of the filamentous fungus Fusarium.</title>
        <authorList>
            <person name="Kim H.-S."/>
            <person name="Busman M."/>
            <person name="Brown D.W."/>
            <person name="Divon H."/>
            <person name="Uhlig S."/>
            <person name="Proctor R.H."/>
        </authorList>
    </citation>
    <scope>NUCLEOTIDE SEQUENCE</scope>
    <source>
        <strain evidence="8">NRRL 25174</strain>
    </source>
</reference>
<comment type="similarity">
    <text evidence="5">Belongs to the SAT4 family.</text>
</comment>
<feature type="transmembrane region" description="Helical" evidence="6">
    <location>
        <begin position="52"/>
        <end position="73"/>
    </location>
</feature>
<dbReference type="AlphaFoldDB" id="A0A9P5A6U0"/>
<dbReference type="InterPro" id="IPR052337">
    <property type="entry name" value="SAT4-like"/>
</dbReference>
<evidence type="ECO:0000256" key="5">
    <source>
        <dbReference type="ARBA" id="ARBA00038359"/>
    </source>
</evidence>
<organism evidence="8 9">
    <name type="scientific">Fusarium beomiforme</name>
    <dbReference type="NCBI Taxonomy" id="44412"/>
    <lineage>
        <taxon>Eukaryota</taxon>
        <taxon>Fungi</taxon>
        <taxon>Dikarya</taxon>
        <taxon>Ascomycota</taxon>
        <taxon>Pezizomycotina</taxon>
        <taxon>Sordariomycetes</taxon>
        <taxon>Hypocreomycetidae</taxon>
        <taxon>Hypocreales</taxon>
        <taxon>Nectriaceae</taxon>
        <taxon>Fusarium</taxon>
        <taxon>Fusarium burgessii species complex</taxon>
    </lineage>
</organism>
<dbReference type="GO" id="GO:0016020">
    <property type="term" value="C:membrane"/>
    <property type="evidence" value="ECO:0007669"/>
    <property type="project" value="UniProtKB-SubCell"/>
</dbReference>
<comment type="caution">
    <text evidence="8">The sequence shown here is derived from an EMBL/GenBank/DDBJ whole genome shotgun (WGS) entry which is preliminary data.</text>
</comment>
<feature type="transmembrane region" description="Helical" evidence="6">
    <location>
        <begin position="12"/>
        <end position="32"/>
    </location>
</feature>
<feature type="transmembrane region" description="Helical" evidence="6">
    <location>
        <begin position="165"/>
        <end position="186"/>
    </location>
</feature>
<evidence type="ECO:0000313" key="9">
    <source>
        <dbReference type="Proteomes" id="UP000730481"/>
    </source>
</evidence>
<evidence type="ECO:0000256" key="1">
    <source>
        <dbReference type="ARBA" id="ARBA00004141"/>
    </source>
</evidence>
<dbReference type="InterPro" id="IPR049326">
    <property type="entry name" value="Rhodopsin_dom_fungi"/>
</dbReference>
<evidence type="ECO:0000259" key="7">
    <source>
        <dbReference type="Pfam" id="PF20684"/>
    </source>
</evidence>
<evidence type="ECO:0000256" key="4">
    <source>
        <dbReference type="ARBA" id="ARBA00023136"/>
    </source>
</evidence>
<proteinExistence type="inferred from homology"/>
<protein>
    <submittedName>
        <fullName evidence="8">Integral membrane protein PTH11</fullName>
    </submittedName>
</protein>
<accession>A0A9P5A6U0</accession>
<comment type="subcellular location">
    <subcellularLocation>
        <location evidence="1">Membrane</location>
        <topology evidence="1">Multi-pass membrane protein</topology>
    </subcellularLocation>
</comment>